<feature type="compositionally biased region" description="Basic and acidic residues" evidence="1">
    <location>
        <begin position="166"/>
        <end position="178"/>
    </location>
</feature>
<keyword evidence="3" id="KW-1185">Reference proteome</keyword>
<evidence type="ECO:0000313" key="3">
    <source>
        <dbReference type="Proteomes" id="UP000504636"/>
    </source>
</evidence>
<reference evidence="4" key="3">
    <citation type="submission" date="2025-04" db="UniProtKB">
        <authorList>
            <consortium name="RefSeq"/>
        </authorList>
    </citation>
    <scope>IDENTIFICATION</scope>
    <source>
        <strain evidence="4">CBS 304.34</strain>
    </source>
</reference>
<dbReference type="GeneID" id="54466576"/>
<evidence type="ECO:0000313" key="2">
    <source>
        <dbReference type="EMBL" id="KAF2808601.1"/>
    </source>
</evidence>
<gene>
    <name evidence="2 4" type="ORF">BDZ99DRAFT_522138</name>
</gene>
<reference evidence="2 4" key="1">
    <citation type="journal article" date="2020" name="Stud. Mycol.">
        <title>101 Dothideomycetes genomes: a test case for predicting lifestyles and emergence of pathogens.</title>
        <authorList>
            <person name="Haridas S."/>
            <person name="Albert R."/>
            <person name="Binder M."/>
            <person name="Bloem J."/>
            <person name="Labutti K."/>
            <person name="Salamov A."/>
            <person name="Andreopoulos B."/>
            <person name="Baker S."/>
            <person name="Barry K."/>
            <person name="Bills G."/>
            <person name="Bluhm B."/>
            <person name="Cannon C."/>
            <person name="Castanera R."/>
            <person name="Culley D."/>
            <person name="Daum C."/>
            <person name="Ezra D."/>
            <person name="Gonzalez J."/>
            <person name="Henrissat B."/>
            <person name="Kuo A."/>
            <person name="Liang C."/>
            <person name="Lipzen A."/>
            <person name="Lutzoni F."/>
            <person name="Magnuson J."/>
            <person name="Mondo S."/>
            <person name="Nolan M."/>
            <person name="Ohm R."/>
            <person name="Pangilinan J."/>
            <person name="Park H.-J."/>
            <person name="Ramirez L."/>
            <person name="Alfaro M."/>
            <person name="Sun H."/>
            <person name="Tritt A."/>
            <person name="Yoshinaga Y."/>
            <person name="Zwiers L.-H."/>
            <person name="Turgeon B."/>
            <person name="Goodwin S."/>
            <person name="Spatafora J."/>
            <person name="Crous P."/>
            <person name="Grigoriev I."/>
        </authorList>
    </citation>
    <scope>NUCLEOTIDE SEQUENCE</scope>
    <source>
        <strain evidence="2 4">CBS 304.34</strain>
    </source>
</reference>
<name>A0A6A6YIH6_9PEZI</name>
<dbReference type="Proteomes" id="UP000504636">
    <property type="component" value="Unplaced"/>
</dbReference>
<organism evidence="2">
    <name type="scientific">Mytilinidion resinicola</name>
    <dbReference type="NCBI Taxonomy" id="574789"/>
    <lineage>
        <taxon>Eukaryota</taxon>
        <taxon>Fungi</taxon>
        <taxon>Dikarya</taxon>
        <taxon>Ascomycota</taxon>
        <taxon>Pezizomycotina</taxon>
        <taxon>Dothideomycetes</taxon>
        <taxon>Pleosporomycetidae</taxon>
        <taxon>Mytilinidiales</taxon>
        <taxon>Mytilinidiaceae</taxon>
        <taxon>Mytilinidion</taxon>
    </lineage>
</organism>
<protein>
    <submittedName>
        <fullName evidence="2 4">Uncharacterized protein</fullName>
    </submittedName>
</protein>
<dbReference type="EMBL" id="MU003703">
    <property type="protein sequence ID" value="KAF2808601.1"/>
    <property type="molecule type" value="Genomic_DNA"/>
</dbReference>
<dbReference type="AlphaFoldDB" id="A0A6A6YIH6"/>
<evidence type="ECO:0000313" key="4">
    <source>
        <dbReference type="RefSeq" id="XP_033575565.1"/>
    </source>
</evidence>
<proteinExistence type="predicted"/>
<feature type="compositionally biased region" description="Polar residues" evidence="1">
    <location>
        <begin position="190"/>
        <end position="203"/>
    </location>
</feature>
<reference evidence="4" key="2">
    <citation type="submission" date="2020-04" db="EMBL/GenBank/DDBJ databases">
        <authorList>
            <consortium name="NCBI Genome Project"/>
        </authorList>
    </citation>
    <scope>NUCLEOTIDE SEQUENCE</scope>
    <source>
        <strain evidence="4">CBS 304.34</strain>
    </source>
</reference>
<sequence>MPASASQCQPVPASASQCSDSGTWQMAALAAGKTAALVEFSGLAASSGQRLLHNVDHVRHRVRRHVDDPVELCKRSSEDLDARQIDVLLSAGIAKRSSTPRMSSPTIASLNLAARCVSDASSHCPWPQHDSQIRHANRETLDRSGLPAVGLCALSPSWPAPLSSRRFQEAPSRPREPAKLASPAARDPSSFPNSSAALISTRLSGGRKCKAEKSITPIAPPGESKP</sequence>
<feature type="region of interest" description="Disordered" evidence="1">
    <location>
        <begin position="163"/>
        <end position="226"/>
    </location>
</feature>
<dbReference type="RefSeq" id="XP_033575565.1">
    <property type="nucleotide sequence ID" value="XM_033725683.1"/>
</dbReference>
<accession>A0A6A6YIH6</accession>
<evidence type="ECO:0000256" key="1">
    <source>
        <dbReference type="SAM" id="MobiDB-lite"/>
    </source>
</evidence>